<name>A0A806KBX9_9BACT</name>
<accession>A0A806KBX9</accession>
<proteinExistence type="predicted"/>
<dbReference type="Pfam" id="PF13751">
    <property type="entry name" value="DDE_Tnp_1_6"/>
    <property type="match status" value="1"/>
</dbReference>
<dbReference type="PANTHER" id="PTHR33408">
    <property type="entry name" value="TRANSPOSASE"/>
    <property type="match status" value="1"/>
</dbReference>
<dbReference type="PANTHER" id="PTHR33408:SF4">
    <property type="entry name" value="TRANSPOSASE DDE DOMAIN-CONTAINING PROTEIN"/>
    <property type="match status" value="1"/>
</dbReference>
<feature type="domain" description="Transposase InsH N-terminal" evidence="1">
    <location>
        <begin position="5"/>
        <end position="100"/>
    </location>
</feature>
<dbReference type="NCBIfam" id="NF033551">
    <property type="entry name" value="transpos_IS1182"/>
    <property type="match status" value="1"/>
</dbReference>
<sequence>MKIVSLEDLVPQNNFYRQVNKALDFSFIYEETKKYYGKEGQESIDPVVFFKMCLVGYLNNINSDRKLIEYCSDSLAVRLFLKYDIDEELPWHSTVSRTRQLYGKEVFLSLFRKVLSLCVNKGMVRGKREAFDSALMKANASMDSLVEKEVLEDAEIYAEELNENSEYKVTAKKKKEIESRHAWQAEKYKEHVSGYNEAKEGDCGDIIQSKYYSNQTHYSPTDPDARISTKPGKPRNLNYLGQISVDNANHVITGALACHADRRDSQCLSEIAEQVKENLEENNLKLNQVVTDTGYSSGEALKYCEENGIDAYIPNFGRYKPEREGFVYNKELDQYECQQGNKAVLTLRNANARNGEHYVRRYASSREDCGNCPLREKCCGKKTKYKKLDDSIYKEYYDRMHKKLADNKEYAKRLFRSRSSTVEPVLGTLINYLSMKRVNTRGIDLATKHVLMAALAYNLKKYLKFTNRRYACNSMAVPAIKKRNNENYRHFLWVYIFLYVICRDS</sequence>
<dbReference type="InterPro" id="IPR008490">
    <property type="entry name" value="Transposase_InsH_N"/>
</dbReference>
<dbReference type="EMBL" id="JQ844181">
    <property type="protein sequence ID" value="AGS52074.1"/>
    <property type="molecule type" value="Genomic_DNA"/>
</dbReference>
<feature type="domain" description="Transposase DDE" evidence="2">
    <location>
        <begin position="337"/>
        <end position="462"/>
    </location>
</feature>
<reference evidence="3" key="1">
    <citation type="submission" date="2012-03" db="EMBL/GenBank/DDBJ databases">
        <title>Functional metagenomics reveals considerable lignocellulase gene clusters in the gut microbiome of a wood-feeding higher termite.</title>
        <authorList>
            <person name="Liu N."/>
        </authorList>
    </citation>
    <scope>NUCLEOTIDE SEQUENCE</scope>
</reference>
<dbReference type="AlphaFoldDB" id="A0A806KBX9"/>
<evidence type="ECO:0000259" key="2">
    <source>
        <dbReference type="Pfam" id="PF13751"/>
    </source>
</evidence>
<dbReference type="Pfam" id="PF05598">
    <property type="entry name" value="DUF772"/>
    <property type="match status" value="1"/>
</dbReference>
<protein>
    <submittedName>
        <fullName evidence="3">Mobile element protein</fullName>
    </submittedName>
</protein>
<dbReference type="InterPro" id="IPR047629">
    <property type="entry name" value="IS1182_transpos"/>
</dbReference>
<evidence type="ECO:0000259" key="1">
    <source>
        <dbReference type="Pfam" id="PF05598"/>
    </source>
</evidence>
<organism evidence="3">
    <name type="scientific">uncultured bacterium contig00024</name>
    <dbReference type="NCBI Taxonomy" id="1181513"/>
    <lineage>
        <taxon>Bacteria</taxon>
        <taxon>environmental samples</taxon>
    </lineage>
</organism>
<dbReference type="InterPro" id="IPR025668">
    <property type="entry name" value="Tnp_DDE_dom"/>
</dbReference>
<evidence type="ECO:0000313" key="3">
    <source>
        <dbReference type="EMBL" id="AGS52074.1"/>
    </source>
</evidence>